<sequence length="278" mass="30485">MTAIRTTNMPDGSAMPVFGLGTWHMGGNASAFADEVAALRAGLDLGVTLIDTAEMYASGGAERVVAEAIKGRRDETFLVSKVLPTNAAYDKTIAACEASLERLGTDHLDLYLYHWPSGTPFEDTIRAFEDLQQDGKILRWGVSNFDVDEMEAVEEISDACQANQVLYNLMRRGIEHDLVDWCEARSMPIMAYSPLEQGSLLNDTIVREIAEARNATPAQIALAWILRNPSAVVIPKSSKPERIRENLGALDIALSDEELEALDDAFPPPSDKQSLEMI</sequence>
<reference evidence="5" key="1">
    <citation type="journal article" date="2014" name="Int. J. Syst. Evol. Microbiol.">
        <title>Complete genome sequence of Corynebacterium casei LMG S-19264T (=DSM 44701T), isolated from a smear-ripened cheese.</title>
        <authorList>
            <consortium name="US DOE Joint Genome Institute (JGI-PGF)"/>
            <person name="Walter F."/>
            <person name="Albersmeier A."/>
            <person name="Kalinowski J."/>
            <person name="Ruckert C."/>
        </authorList>
    </citation>
    <scope>NUCLEOTIDE SEQUENCE</scope>
    <source>
        <strain evidence="5">KCTC 32437</strain>
    </source>
</reference>
<dbReference type="SUPFAM" id="SSF51430">
    <property type="entry name" value="NAD(P)-linked oxidoreductase"/>
    <property type="match status" value="1"/>
</dbReference>
<dbReference type="PANTHER" id="PTHR43638:SF3">
    <property type="entry name" value="ALDEHYDE REDUCTASE"/>
    <property type="match status" value="1"/>
</dbReference>
<evidence type="ECO:0000259" key="4">
    <source>
        <dbReference type="Pfam" id="PF00248"/>
    </source>
</evidence>
<evidence type="ECO:0000313" key="6">
    <source>
        <dbReference type="Proteomes" id="UP000646579"/>
    </source>
</evidence>
<evidence type="ECO:0000313" key="5">
    <source>
        <dbReference type="EMBL" id="GHA37666.1"/>
    </source>
</evidence>
<dbReference type="InterPro" id="IPR023210">
    <property type="entry name" value="NADP_OxRdtase_dom"/>
</dbReference>
<feature type="binding site" evidence="2">
    <location>
        <position position="114"/>
    </location>
    <ligand>
        <name>substrate</name>
    </ligand>
</feature>
<comment type="caution">
    <text evidence="5">The sequence shown here is derived from an EMBL/GenBank/DDBJ whole genome shotgun (WGS) entry which is preliminary data.</text>
</comment>
<evidence type="ECO:0000256" key="2">
    <source>
        <dbReference type="PIRSR" id="PIRSR000097-2"/>
    </source>
</evidence>
<evidence type="ECO:0000256" key="3">
    <source>
        <dbReference type="PIRSR" id="PIRSR000097-3"/>
    </source>
</evidence>
<evidence type="ECO:0000256" key="1">
    <source>
        <dbReference type="PIRSR" id="PIRSR000097-1"/>
    </source>
</evidence>
<reference evidence="5" key="2">
    <citation type="submission" date="2020-09" db="EMBL/GenBank/DDBJ databases">
        <authorList>
            <person name="Sun Q."/>
            <person name="Kim S."/>
        </authorList>
    </citation>
    <scope>NUCLEOTIDE SEQUENCE</scope>
    <source>
        <strain evidence="5">KCTC 32437</strain>
    </source>
</reference>
<dbReference type="Proteomes" id="UP000646579">
    <property type="component" value="Unassembled WGS sequence"/>
</dbReference>
<name>A0A918SG87_9HYPH</name>
<dbReference type="CDD" id="cd19138">
    <property type="entry name" value="AKR_YeaE"/>
    <property type="match status" value="1"/>
</dbReference>
<dbReference type="AlphaFoldDB" id="A0A918SG87"/>
<dbReference type="Pfam" id="PF00248">
    <property type="entry name" value="Aldo_ket_red"/>
    <property type="match status" value="1"/>
</dbReference>
<feature type="domain" description="NADP-dependent oxidoreductase" evidence="4">
    <location>
        <begin position="19"/>
        <end position="264"/>
    </location>
</feature>
<dbReference type="EMBL" id="BMZE01000005">
    <property type="protein sequence ID" value="GHA37666.1"/>
    <property type="molecule type" value="Genomic_DNA"/>
</dbReference>
<dbReference type="Gene3D" id="3.20.20.100">
    <property type="entry name" value="NADP-dependent oxidoreductase domain"/>
    <property type="match status" value="1"/>
</dbReference>
<keyword evidence="6" id="KW-1185">Reference proteome</keyword>
<feature type="active site" description="Proton donor" evidence="1">
    <location>
        <position position="56"/>
    </location>
</feature>
<accession>A0A918SG87</accession>
<dbReference type="PRINTS" id="PR00069">
    <property type="entry name" value="ALDKETRDTASE"/>
</dbReference>
<protein>
    <recommendedName>
        <fullName evidence="4">NADP-dependent oxidoreductase domain-containing protein</fullName>
    </recommendedName>
</protein>
<gene>
    <name evidence="5" type="ORF">GCM10007989_36840</name>
</gene>
<dbReference type="GO" id="GO:0016491">
    <property type="term" value="F:oxidoreductase activity"/>
    <property type="evidence" value="ECO:0007669"/>
    <property type="project" value="InterPro"/>
</dbReference>
<proteinExistence type="predicted"/>
<dbReference type="RefSeq" id="WP_189427284.1">
    <property type="nucleotide sequence ID" value="NZ_BMZE01000005.1"/>
</dbReference>
<feature type="site" description="Lowers pKa of active site Tyr" evidence="3">
    <location>
        <position position="81"/>
    </location>
</feature>
<dbReference type="PIRSF" id="PIRSF000097">
    <property type="entry name" value="AKR"/>
    <property type="match status" value="1"/>
</dbReference>
<dbReference type="PROSITE" id="PS00063">
    <property type="entry name" value="ALDOKETO_REDUCTASE_3"/>
    <property type="match status" value="1"/>
</dbReference>
<dbReference type="InterPro" id="IPR036812">
    <property type="entry name" value="NAD(P)_OxRdtase_dom_sf"/>
</dbReference>
<organism evidence="5 6">
    <name type="scientific">Devosia pacifica</name>
    <dbReference type="NCBI Taxonomy" id="1335967"/>
    <lineage>
        <taxon>Bacteria</taxon>
        <taxon>Pseudomonadati</taxon>
        <taxon>Pseudomonadota</taxon>
        <taxon>Alphaproteobacteria</taxon>
        <taxon>Hyphomicrobiales</taxon>
        <taxon>Devosiaceae</taxon>
        <taxon>Devosia</taxon>
    </lineage>
</organism>
<dbReference type="InterPro" id="IPR018170">
    <property type="entry name" value="Aldo/ket_reductase_CS"/>
</dbReference>
<dbReference type="PANTHER" id="PTHR43638">
    <property type="entry name" value="OXIDOREDUCTASE, ALDO/KETO REDUCTASE FAMILY PROTEIN"/>
    <property type="match status" value="1"/>
</dbReference>
<dbReference type="InterPro" id="IPR020471">
    <property type="entry name" value="AKR"/>
</dbReference>